<evidence type="ECO:0000256" key="1">
    <source>
        <dbReference type="ARBA" id="ARBA00005531"/>
    </source>
</evidence>
<evidence type="ECO:0000259" key="5">
    <source>
        <dbReference type="Pfam" id="PF02797"/>
    </source>
</evidence>
<evidence type="ECO:0000256" key="2">
    <source>
        <dbReference type="ARBA" id="ARBA00022679"/>
    </source>
</evidence>
<dbReference type="PANTHER" id="PTHR11877">
    <property type="entry name" value="HYDROXYMETHYLGLUTARYL-COA SYNTHASE"/>
    <property type="match status" value="1"/>
</dbReference>
<dbReference type="PIRSF" id="PIRSF000451">
    <property type="entry name" value="PKS_III"/>
    <property type="match status" value="1"/>
</dbReference>
<evidence type="ECO:0000259" key="4">
    <source>
        <dbReference type="Pfam" id="PF00195"/>
    </source>
</evidence>
<dbReference type="InterPro" id="IPR001099">
    <property type="entry name" value="Chalcone/stilbene_synt_N"/>
</dbReference>
<feature type="domain" description="Chalcone/stilbene synthase N-terminal" evidence="4">
    <location>
        <begin position="40"/>
        <end position="185"/>
    </location>
</feature>
<protein>
    <recommendedName>
        <fullName evidence="8">Type III polyketide synthase</fullName>
    </recommendedName>
</protein>
<keyword evidence="7" id="KW-1185">Reference proteome</keyword>
<feature type="domain" description="Chalcone/stilbene synthase C-terminal" evidence="5">
    <location>
        <begin position="275"/>
        <end position="354"/>
    </location>
</feature>
<dbReference type="EMBL" id="JAQQWK010000011">
    <property type="protein sequence ID" value="KAK8023587.1"/>
    <property type="molecule type" value="Genomic_DNA"/>
</dbReference>
<accession>A0ABR1S1I4</accession>
<dbReference type="Proteomes" id="UP001444661">
    <property type="component" value="Unassembled WGS sequence"/>
</dbReference>
<dbReference type="PANTHER" id="PTHR11877:SF46">
    <property type="entry name" value="TYPE III POLYKETIDE SYNTHASE A"/>
    <property type="match status" value="1"/>
</dbReference>
<keyword evidence="2 3" id="KW-0808">Transferase</keyword>
<comment type="similarity">
    <text evidence="1 3">Belongs to the thiolase-like superfamily. Chalcone/stilbene synthases family.</text>
</comment>
<evidence type="ECO:0000313" key="6">
    <source>
        <dbReference type="EMBL" id="KAK8023587.1"/>
    </source>
</evidence>
<evidence type="ECO:0000256" key="3">
    <source>
        <dbReference type="RuleBase" id="RU003633"/>
    </source>
</evidence>
<sequence length="377" mass="40868">MSTHPDKLLKINRRTGIDARPAIHPYETGFGCESEPPNIQDIDNCFREHGVDLAVQACHKALAEWGGKPSAITHTVAVTCTNQGNPGYDVLVNRKLGLGDQEERLLLHGVGCAGGVAIMRAASNIALGAAARGRPARILCYACELCTLTVRRELAEAQACTDMARLGIAGALFSDGAAAFVLCNDAGLLNRNNDGTNPQTPLFEVLEWGNVTIPDTVQEMRFLTKAGGFHAVISHQVTEYIKKAIYPLFQQLWSSLRRDNSRQPPTGVSLGNPAEFDWALHPGGKAIIEGAREELGLSDDHLRATKEIYKTRGNSSSASVLAVLDLLRRRGRGREQVVATSFGPGLVCEMVLLKRCRYVDQMVDEELAATYGHGQVV</sequence>
<reference evidence="6 7" key="1">
    <citation type="submission" date="2023-01" db="EMBL/GenBank/DDBJ databases">
        <title>Analysis of 21 Apiospora genomes using comparative genomics revels a genus with tremendous synthesis potential of carbohydrate active enzymes and secondary metabolites.</title>
        <authorList>
            <person name="Sorensen T."/>
        </authorList>
    </citation>
    <scope>NUCLEOTIDE SEQUENCE [LARGE SCALE GENOMIC DNA]</scope>
    <source>
        <strain evidence="6 7">CBS 33761</strain>
    </source>
</reference>
<dbReference type="Pfam" id="PF02797">
    <property type="entry name" value="Chal_sti_synt_C"/>
    <property type="match status" value="1"/>
</dbReference>
<keyword evidence="3" id="KW-0012">Acyltransferase</keyword>
<dbReference type="Pfam" id="PF00195">
    <property type="entry name" value="Chal_sti_synt_N"/>
    <property type="match status" value="1"/>
</dbReference>
<name>A0ABR1S1I4_9PEZI</name>
<gene>
    <name evidence="6" type="ORF">PG993_011653</name>
</gene>
<comment type="caution">
    <text evidence="6">The sequence shown here is derived from an EMBL/GenBank/DDBJ whole genome shotgun (WGS) entry which is preliminary data.</text>
</comment>
<dbReference type="InterPro" id="IPR011141">
    <property type="entry name" value="Polyketide_synthase_type-III"/>
</dbReference>
<organism evidence="6 7">
    <name type="scientific">Apiospora rasikravindrae</name>
    <dbReference type="NCBI Taxonomy" id="990691"/>
    <lineage>
        <taxon>Eukaryota</taxon>
        <taxon>Fungi</taxon>
        <taxon>Dikarya</taxon>
        <taxon>Ascomycota</taxon>
        <taxon>Pezizomycotina</taxon>
        <taxon>Sordariomycetes</taxon>
        <taxon>Xylariomycetidae</taxon>
        <taxon>Amphisphaeriales</taxon>
        <taxon>Apiosporaceae</taxon>
        <taxon>Apiospora</taxon>
    </lineage>
</organism>
<dbReference type="Gene3D" id="3.40.47.10">
    <property type="match status" value="2"/>
</dbReference>
<proteinExistence type="inferred from homology"/>
<evidence type="ECO:0008006" key="8">
    <source>
        <dbReference type="Google" id="ProtNLM"/>
    </source>
</evidence>
<evidence type="ECO:0000313" key="7">
    <source>
        <dbReference type="Proteomes" id="UP001444661"/>
    </source>
</evidence>
<dbReference type="InterPro" id="IPR012328">
    <property type="entry name" value="Chalcone/stilbene_synt_C"/>
</dbReference>
<dbReference type="SUPFAM" id="SSF53901">
    <property type="entry name" value="Thiolase-like"/>
    <property type="match status" value="2"/>
</dbReference>
<dbReference type="InterPro" id="IPR016039">
    <property type="entry name" value="Thiolase-like"/>
</dbReference>